<dbReference type="CDD" id="cd06170">
    <property type="entry name" value="LuxR_C_like"/>
    <property type="match status" value="1"/>
</dbReference>
<dbReference type="EMBL" id="BOOY01000029">
    <property type="protein sequence ID" value="GIJ04725.1"/>
    <property type="molecule type" value="Genomic_DNA"/>
</dbReference>
<dbReference type="Pfam" id="PF00196">
    <property type="entry name" value="GerE"/>
    <property type="match status" value="1"/>
</dbReference>
<dbReference type="RefSeq" id="WP_275411465.1">
    <property type="nucleotide sequence ID" value="NZ_BAAAGJ010000005.1"/>
</dbReference>
<comment type="caution">
    <text evidence="2">The sequence shown here is derived from an EMBL/GenBank/DDBJ whole genome shotgun (WGS) entry which is preliminary data.</text>
</comment>
<accession>A0A8J4DL57</accession>
<evidence type="ECO:0000313" key="2">
    <source>
        <dbReference type="EMBL" id="GIJ04725.1"/>
    </source>
</evidence>
<dbReference type="SMART" id="SM00421">
    <property type="entry name" value="HTH_LUXR"/>
    <property type="match status" value="1"/>
</dbReference>
<keyword evidence="3" id="KW-1185">Reference proteome</keyword>
<sequence>MPTGPYGPPATAPALLPLLRGPGLVVVAGPPGCGRSTLLRDTAGAFPGPVFAGGGLAALRGVPAVALARAVRARLPAGDPPLLAEAVRSRVRGGLLVVDDLHLADADTLAALPLLAAHCRILAAVRTPHRQPLVDALRPAAALWAAVPPLSGAAAADLVRATAPRLPDAAVAAVVARAGGLPAAVLALARHAATHGPATTLDGFAGTGDTGDTGDGDDVARAVAVSLADLDRPARTALAALGLLGRPAPAAALGGGASLVDAGLAAIDAAGLLTPTSGYIAEVAARILDSDARRALHARLAPLLPPAEAARHHAAAGDTAAAYAAAMTAAAAAATGGERADALLLACDLPGTPATVEVRLAAAAAALAAGRPGAAARAVTAPGTLGVLGVEADTVRGEALLQAGDVAGARAAVQPVPDAAPPAVVAARDRVLLLCDLHTDPPAATARAAAVEARHRADVPPGLAAALAAVRAARRAPGWEHDLQAVAGDALAVRWSAWLLVTHLITDGRLTDAAGAARAAAAACAADLAYAWQTRFAAAALFCDALHAGAPLDEVLRRAADLADRSLPGDARAHTAAAAALVEADTGQLTAARARLAAADPAAPAVAWVAREAAWLDGQPAQAGTPPTATSTASGLLAGLLHITARWAQHDGAPAPAHPVTAPDGPEPVRLTLHAWRTGSGFAAAAHAWPGTARREQVRCLLAEGDHQADPAAAVAALTAAESLAETAGLVVLAGRARRALRRHRVHRDVRGARTDGMSLTDREHEVLALVAQGNPTRRIAGQLGVSTETVETHIRAGMRKLGARTRTEAAARAALPLVVRP</sequence>
<dbReference type="AlphaFoldDB" id="A0A8J4DL57"/>
<gene>
    <name evidence="2" type="ORF">Sya03_40770</name>
</gene>
<dbReference type="Proteomes" id="UP000652013">
    <property type="component" value="Unassembled WGS sequence"/>
</dbReference>
<dbReference type="PRINTS" id="PR00038">
    <property type="entry name" value="HTHLUXR"/>
</dbReference>
<dbReference type="PROSITE" id="PS50043">
    <property type="entry name" value="HTH_LUXR_2"/>
    <property type="match status" value="1"/>
</dbReference>
<dbReference type="InterPro" id="IPR000792">
    <property type="entry name" value="Tscrpt_reg_LuxR_C"/>
</dbReference>
<dbReference type="GO" id="GO:0006355">
    <property type="term" value="P:regulation of DNA-templated transcription"/>
    <property type="evidence" value="ECO:0007669"/>
    <property type="project" value="InterPro"/>
</dbReference>
<reference evidence="2" key="1">
    <citation type="submission" date="2021-01" db="EMBL/GenBank/DDBJ databases">
        <title>Whole genome shotgun sequence of Spirilliplanes yamanashiensis NBRC 15828.</title>
        <authorList>
            <person name="Komaki H."/>
            <person name="Tamura T."/>
        </authorList>
    </citation>
    <scope>NUCLEOTIDE SEQUENCE</scope>
    <source>
        <strain evidence="2">NBRC 15828</strain>
    </source>
</reference>
<dbReference type="InterPro" id="IPR036388">
    <property type="entry name" value="WH-like_DNA-bd_sf"/>
</dbReference>
<dbReference type="GO" id="GO:0003677">
    <property type="term" value="F:DNA binding"/>
    <property type="evidence" value="ECO:0007669"/>
    <property type="project" value="InterPro"/>
</dbReference>
<dbReference type="SUPFAM" id="SSF52540">
    <property type="entry name" value="P-loop containing nucleoside triphosphate hydrolases"/>
    <property type="match status" value="1"/>
</dbReference>
<name>A0A8J4DL57_9ACTN</name>
<organism evidence="2 3">
    <name type="scientific">Spirilliplanes yamanashiensis</name>
    <dbReference type="NCBI Taxonomy" id="42233"/>
    <lineage>
        <taxon>Bacteria</taxon>
        <taxon>Bacillati</taxon>
        <taxon>Actinomycetota</taxon>
        <taxon>Actinomycetes</taxon>
        <taxon>Micromonosporales</taxon>
        <taxon>Micromonosporaceae</taxon>
        <taxon>Spirilliplanes</taxon>
    </lineage>
</organism>
<evidence type="ECO:0000259" key="1">
    <source>
        <dbReference type="PROSITE" id="PS50043"/>
    </source>
</evidence>
<evidence type="ECO:0000313" key="3">
    <source>
        <dbReference type="Proteomes" id="UP000652013"/>
    </source>
</evidence>
<dbReference type="InterPro" id="IPR016032">
    <property type="entry name" value="Sig_transdc_resp-reg_C-effctor"/>
</dbReference>
<protein>
    <recommendedName>
        <fullName evidence="1">HTH luxR-type domain-containing protein</fullName>
    </recommendedName>
</protein>
<feature type="domain" description="HTH luxR-type" evidence="1">
    <location>
        <begin position="753"/>
        <end position="818"/>
    </location>
</feature>
<proteinExistence type="predicted"/>
<dbReference type="Gene3D" id="1.10.10.10">
    <property type="entry name" value="Winged helix-like DNA-binding domain superfamily/Winged helix DNA-binding domain"/>
    <property type="match status" value="1"/>
</dbReference>
<dbReference type="SUPFAM" id="SSF46894">
    <property type="entry name" value="C-terminal effector domain of the bipartite response regulators"/>
    <property type="match status" value="1"/>
</dbReference>
<dbReference type="InterPro" id="IPR027417">
    <property type="entry name" value="P-loop_NTPase"/>
</dbReference>